<evidence type="ECO:0000256" key="2">
    <source>
        <dbReference type="ARBA" id="ARBA00022741"/>
    </source>
</evidence>
<dbReference type="InterPro" id="IPR011604">
    <property type="entry name" value="PDDEXK-like_dom_sf"/>
</dbReference>
<comment type="subunit">
    <text evidence="10">Heterodimer of AddA and RexB.</text>
</comment>
<evidence type="ECO:0000259" key="12">
    <source>
        <dbReference type="Pfam" id="PF21445"/>
    </source>
</evidence>
<dbReference type="GO" id="GO:0004386">
    <property type="term" value="F:helicase activity"/>
    <property type="evidence" value="ECO:0007669"/>
    <property type="project" value="UniProtKB-KW"/>
</dbReference>
<evidence type="ECO:0000256" key="5">
    <source>
        <dbReference type="ARBA" id="ARBA00022806"/>
    </source>
</evidence>
<name>A0ABQ6YY13_9ENTE</name>
<feature type="domain" description="ATP-dependent helicase/deoxyribonuclease subunit B N-terminal" evidence="12">
    <location>
        <begin position="5"/>
        <end position="272"/>
    </location>
</feature>
<evidence type="ECO:0000256" key="10">
    <source>
        <dbReference type="HAMAP-Rule" id="MF_01453"/>
    </source>
</evidence>
<dbReference type="PANTHER" id="PTHR30591">
    <property type="entry name" value="RECBCD ENZYME SUBUNIT RECC"/>
    <property type="match status" value="1"/>
</dbReference>
<evidence type="ECO:0000256" key="1">
    <source>
        <dbReference type="ARBA" id="ARBA00022722"/>
    </source>
</evidence>
<evidence type="ECO:0000313" key="13">
    <source>
        <dbReference type="EMBL" id="KAF1302909.1"/>
    </source>
</evidence>
<keyword evidence="6 10" id="KW-0269">Exonuclease</keyword>
<proteinExistence type="inferred from homology"/>
<keyword evidence="10" id="KW-0411">Iron-sulfur</keyword>
<dbReference type="InterPro" id="IPR014141">
    <property type="entry name" value="DNA_helicase_suRexB"/>
</dbReference>
<comment type="miscellaneous">
    <text evidence="10">Despite having helicase-like domains, this subunit does not have helicase activity.</text>
</comment>
<feature type="binding site" evidence="10">
    <location>
        <position position="809"/>
    </location>
    <ligand>
        <name>[4Fe-4S] cluster</name>
        <dbReference type="ChEBI" id="CHEBI:49883"/>
    </ligand>
</feature>
<dbReference type="Gene3D" id="3.90.320.10">
    <property type="match status" value="1"/>
</dbReference>
<feature type="binding site" evidence="10">
    <location>
        <position position="1138"/>
    </location>
    <ligand>
        <name>[4Fe-4S] cluster</name>
        <dbReference type="ChEBI" id="CHEBI:49883"/>
    </ligand>
</feature>
<evidence type="ECO:0000256" key="3">
    <source>
        <dbReference type="ARBA" id="ARBA00022763"/>
    </source>
</evidence>
<evidence type="ECO:0000259" key="11">
    <source>
        <dbReference type="Pfam" id="PF12705"/>
    </source>
</evidence>
<keyword evidence="1 10" id="KW-0540">Nuclease</keyword>
<keyword evidence="7 10" id="KW-0067">ATP-binding</keyword>
<evidence type="ECO:0000256" key="4">
    <source>
        <dbReference type="ARBA" id="ARBA00022801"/>
    </source>
</evidence>
<evidence type="ECO:0000256" key="8">
    <source>
        <dbReference type="ARBA" id="ARBA00023125"/>
    </source>
</evidence>
<keyword evidence="3 10" id="KW-0227">DNA damage</keyword>
<dbReference type="SUPFAM" id="SSF52540">
    <property type="entry name" value="P-loop containing nucleoside triphosphate hydrolases"/>
    <property type="match status" value="1"/>
</dbReference>
<keyword evidence="9 10" id="KW-0234">DNA repair</keyword>
<evidence type="ECO:0000256" key="9">
    <source>
        <dbReference type="ARBA" id="ARBA00023204"/>
    </source>
</evidence>
<evidence type="ECO:0000256" key="7">
    <source>
        <dbReference type="ARBA" id="ARBA00022840"/>
    </source>
</evidence>
<dbReference type="Gene3D" id="3.40.50.300">
    <property type="entry name" value="P-loop containing nucleotide triphosphate hydrolases"/>
    <property type="match status" value="3"/>
</dbReference>
<dbReference type="InterPro" id="IPR038726">
    <property type="entry name" value="PDDEXK_AddAB-type"/>
</dbReference>
<protein>
    <recommendedName>
        <fullName evidence="10">ATP-dependent helicase/deoxyribonuclease subunit B</fullName>
        <ecNumber evidence="10">3.1.-.-</ecNumber>
    </recommendedName>
    <alternativeName>
        <fullName evidence="10">ATP-dependent helicase/nuclease subunit RexB</fullName>
    </alternativeName>
</protein>
<dbReference type="RefSeq" id="WP_161902569.1">
    <property type="nucleotide sequence ID" value="NZ_MAEL01000045.1"/>
</dbReference>
<reference evidence="13 14" key="1">
    <citation type="submission" date="2016-06" db="EMBL/GenBank/DDBJ databases">
        <title>Four novel species of enterococci isolated from chicken manure.</title>
        <authorList>
            <person name="Van Tyne D."/>
        </authorList>
    </citation>
    <scope>NUCLEOTIDE SEQUENCE [LARGE SCALE GENOMIC DNA]</scope>
    <source>
        <strain evidence="13 14">CU12B</strain>
    </source>
</reference>
<feature type="binding site" evidence="10">
    <location>
        <position position="1144"/>
    </location>
    <ligand>
        <name>[4Fe-4S] cluster</name>
        <dbReference type="ChEBI" id="CHEBI:49883"/>
    </ligand>
</feature>
<gene>
    <name evidence="10" type="primary">rexB</name>
    <name evidence="13" type="ORF">BAU17_11890</name>
</gene>
<dbReference type="Proteomes" id="UP000782705">
    <property type="component" value="Unassembled WGS sequence"/>
</dbReference>
<comment type="function">
    <text evidence="10">The heterodimer acts as both an ATP-dependent DNA helicase and an ATP-dependent, dual-direction single-stranded exonuclease. Recognizes the chi site generating a DNA molecule suitable for the initiation of homologous recombination. This subunit has 5' -&gt; 3' nuclease activity but not helicase activity.</text>
</comment>
<comment type="similarity">
    <text evidence="10">Belongs to the helicase family. AddB/RexB type 2 subfamily.</text>
</comment>
<organism evidence="13 14">
    <name type="scientific">Candidatus Enterococcus willemsii</name>
    <dbReference type="NCBI Taxonomy" id="1857215"/>
    <lineage>
        <taxon>Bacteria</taxon>
        <taxon>Bacillati</taxon>
        <taxon>Bacillota</taxon>
        <taxon>Bacilli</taxon>
        <taxon>Lactobacillales</taxon>
        <taxon>Enterococcaceae</taxon>
        <taxon>Enterococcus</taxon>
    </lineage>
</organism>
<keyword evidence="2 10" id="KW-0547">Nucleotide-binding</keyword>
<dbReference type="Pfam" id="PF12705">
    <property type="entry name" value="PDDEXK_1"/>
    <property type="match status" value="1"/>
</dbReference>
<dbReference type="HAMAP" id="MF_01453">
    <property type="entry name" value="AddB_type2"/>
    <property type="match status" value="1"/>
</dbReference>
<keyword evidence="10" id="KW-0479">Metal-binding</keyword>
<keyword evidence="10" id="KW-0004">4Fe-4S</keyword>
<comment type="cofactor">
    <cofactor evidence="10">
        <name>Mg(2+)</name>
        <dbReference type="ChEBI" id="CHEBI:18420"/>
    </cofactor>
</comment>
<dbReference type="InterPro" id="IPR049035">
    <property type="entry name" value="ADDB_N"/>
</dbReference>
<dbReference type="PANTHER" id="PTHR30591:SF1">
    <property type="entry name" value="RECBCD ENZYME SUBUNIT RECC"/>
    <property type="match status" value="1"/>
</dbReference>
<comment type="cofactor">
    <cofactor evidence="10">
        <name>[4Fe-4S] cluster</name>
        <dbReference type="ChEBI" id="CHEBI:49883"/>
    </cofactor>
    <text evidence="10">Binds 1 [4Fe-4S] cluster.</text>
</comment>
<dbReference type="EMBL" id="MAEL01000045">
    <property type="protein sequence ID" value="KAF1302909.1"/>
    <property type="molecule type" value="Genomic_DNA"/>
</dbReference>
<accession>A0ABQ6YY13</accession>
<dbReference type="EC" id="3.1.-.-" evidence="10"/>
<comment type="caution">
    <text evidence="13">The sequence shown here is derived from an EMBL/GenBank/DDBJ whole genome shotgun (WGS) entry which is preliminary data.</text>
</comment>
<keyword evidence="8 10" id="KW-0238">DNA-binding</keyword>
<evidence type="ECO:0000256" key="6">
    <source>
        <dbReference type="ARBA" id="ARBA00022839"/>
    </source>
</evidence>
<keyword evidence="5 10" id="KW-0347">Helicase</keyword>
<evidence type="ECO:0000313" key="14">
    <source>
        <dbReference type="Proteomes" id="UP000782705"/>
    </source>
</evidence>
<sequence length="1176" mass="137617">MSLQFITGAGNKNHQQAIIELASEWLADSQHEVFFLVPNYNKFEREQELLSQLKKQQQQTNFTSIRSQVYSFNRLAWYFLQRTGQSGGKLISDVGASMVMRKVLESVADQLTIFRGELNKTGFIAQLLALYKELQVGNVHLSQLQFTDTTSKEKDFRLKMEEFQVIFAAYEEELLARQVQIEQPIPMLTRYLMEEHEPTFDLSNVRFIVSGFSNFSAQEQALLQVLMSKSQLCIDLYMDNTQETTALDLFYEAKQTYGQLKGYAQSHHIPVRFDYKAPQLEVSEGYLALEKSWRLEKNSAPKSTNLADFVDLWKAETPEEELRQIAVEIRRIVAESSQSERPIRYRDIQLLTLDPTIYYSLIPIVFDELEIPYYLDESRKMEQHPLVEFIHALFALDNYYYRLTDVFRFLRTELYIPAELQTEGDWTKGRDIFRKYVDITENKALAHHFHGNDWIRETDWQLIEYNFEEDELTDTVSLNEQTNQVRRAFRRDIVSFFKTLKKASDTKTAVQLFYDFLIEKGIEQQLICWRNQEIERGNLEQGRNHEQTWAALMDVLDEYVEIYGEEPFDFQLFEEILISGLENLTFGKIPTAIDQVKINPLSLARPLQAKITFAIGLDETTFPRKVENKSLLSTEEREQLNELLSEEQYVRDQVTQTLRNEPFVAYNLLLSASQHLYLSYAANYDTQQNIKPSPYLERIRRWSNLAVQNRQGLTLQSPPEQHLGTYRSLIRQLNNLYRQMDEEKTTLPLIWQQLSNALHHSQFHELATKVFDSQTHKNEPVSLSKETAIALYGKDIHSSISRMETFHQCEYKYFASYGLRLQERDVYGLNPAITGEFFHDALDRFMRVIIEENISLLELSTEARESFVERVLQEIFGDIRYDLLNRSARMNFIRYQLAKTIQRVTWALQKQSEKTHLSPVQTEVLFGQIAGNLGISGLELPLETGGKLHVRGKIDRVDMAMVDDQPWLSVVDYKSSSRDFDLTEAYYGLAMQLITYLDVALTDAIELIGRPDAKIAGAYYFHVHNPLLDQQNASENERLKQFKYDGLFVDDASVFPIYDDSLEKSKNSILFPIRKDKNEQLQKVSQSKKKFYTEDEIHLLRMHNRRKMTEGGNKILSGEIELNPSYKMKDKKRACQFCPFRSICNFDVMLKENDYHRIENLSKEQIIERMREEEND</sequence>
<dbReference type="Pfam" id="PF21445">
    <property type="entry name" value="ADDB_N"/>
    <property type="match status" value="1"/>
</dbReference>
<keyword evidence="14" id="KW-1185">Reference proteome</keyword>
<dbReference type="InterPro" id="IPR027417">
    <property type="entry name" value="P-loop_NTPase"/>
</dbReference>
<keyword evidence="10" id="KW-0408">Iron</keyword>
<feature type="domain" description="PD-(D/E)XK endonuclease-like" evidence="11">
    <location>
        <begin position="798"/>
        <end position="1145"/>
    </location>
</feature>
<keyword evidence="4 10" id="KW-0378">Hydrolase</keyword>